<gene>
    <name evidence="1" type="ORF">FQV37_422</name>
</gene>
<comment type="caution">
    <text evidence="1">The sequence shown here is derived from an EMBL/GenBank/DDBJ whole genome shotgun (WGS) entry which is preliminary data.</text>
</comment>
<dbReference type="EMBL" id="VZIZ01000014">
    <property type="protein sequence ID" value="KAF0568918.1"/>
    <property type="molecule type" value="Genomic_DNA"/>
</dbReference>
<accession>A0A6N7BX12</accession>
<evidence type="ECO:0000313" key="1">
    <source>
        <dbReference type="EMBL" id="KAF0568918.1"/>
    </source>
</evidence>
<organism evidence="1 2">
    <name type="scientific">Psychrobacter nivimaris</name>
    <dbReference type="NCBI Taxonomy" id="281738"/>
    <lineage>
        <taxon>Bacteria</taxon>
        <taxon>Pseudomonadati</taxon>
        <taxon>Pseudomonadota</taxon>
        <taxon>Gammaproteobacteria</taxon>
        <taxon>Moraxellales</taxon>
        <taxon>Moraxellaceae</taxon>
        <taxon>Psychrobacter</taxon>
    </lineage>
</organism>
<keyword evidence="2" id="KW-1185">Reference proteome</keyword>
<dbReference type="AlphaFoldDB" id="A0A6N7BX12"/>
<reference evidence="1 2" key="1">
    <citation type="submission" date="2019-09" db="EMBL/GenBank/DDBJ databases">
        <title>Draft genome sequence of Psychrobacter nivimaris LAMA 639, in search for biotechnological relevant genes.</title>
        <authorList>
            <person name="Lima A.O.S."/>
            <person name="Staloch B.E.K."/>
            <person name="Freitas R.C."/>
            <person name="Niero H."/>
            <person name="Silva M.A.C."/>
        </authorList>
    </citation>
    <scope>NUCLEOTIDE SEQUENCE [LARGE SCALE GENOMIC DNA]</scope>
    <source>
        <strain evidence="1 2">LAMA 639</strain>
    </source>
</reference>
<dbReference type="RefSeq" id="WP_160021704.1">
    <property type="nucleotide sequence ID" value="NZ_VZIZ01000014.1"/>
</dbReference>
<sequence length="420" mass="48807">MDIQQASHAPWQKMIQQCFLSLYELPDDKITDSDHFQGYDFVFEFSGATIYLLVNTVLMQANKQEVDNAKVREWRKEVVNQLIKRHAQIYQKNDSLIVDRIAATTDKAVYFIGLTSLSINHQDNQSGHSSYAVGYEYGSRFFAEDCVLDLDDEQSILQVFSHQNFVDILNQLVTPSDLTTFLNFHRRQLSSFASFQNESTLLKQFLQSPNFHQRAIRVQEQLIDSELIEQVELRLLKAVEPNQTVFADALMAEMQKNTGMWFKLFNSVLERYHEAGTPLPNEQVDILVDESMYTYACLVEKILAYRTMDQDSRWNGYIRHEHSYHVFGRHYLMVFYAQDDSSSLSAENVRLSYKDLLSDTNVQLQEPVMDDLFLLGVEFRPCEDSVNTEVYLDIFHQAGSLIDESTQRLYDRLAQLQAQL</sequence>
<name>A0A6N7BX12_9GAMM</name>
<dbReference type="Proteomes" id="UP000471465">
    <property type="component" value="Unassembled WGS sequence"/>
</dbReference>
<protein>
    <submittedName>
        <fullName evidence="1">Uncharacterized protein</fullName>
    </submittedName>
</protein>
<proteinExistence type="predicted"/>
<evidence type="ECO:0000313" key="2">
    <source>
        <dbReference type="Proteomes" id="UP000471465"/>
    </source>
</evidence>